<dbReference type="OrthoDB" id="8481850at2"/>
<proteinExistence type="predicted"/>
<evidence type="ECO:0000259" key="7">
    <source>
        <dbReference type="Pfam" id="PF25021"/>
    </source>
</evidence>
<feature type="domain" description="Teneurin NHL" evidence="7">
    <location>
        <begin position="971"/>
        <end position="1026"/>
    </location>
</feature>
<dbReference type="PANTHER" id="PTHR11219">
    <property type="entry name" value="TENEURIN AND N-ACETYLGLUCOSAMINE-1-PHOSPHODIESTER ALPHA-N-ACETYLGLUCOSAMINIDASE"/>
    <property type="match status" value="1"/>
</dbReference>
<dbReference type="PANTHER" id="PTHR11219:SF69">
    <property type="entry name" value="TENEURIN-A"/>
    <property type="match status" value="1"/>
</dbReference>
<reference evidence="9" key="1">
    <citation type="submission" date="2013-05" db="EMBL/GenBank/DDBJ databases">
        <title>Genome assembly of Cystobacter fuscus DSM 2262.</title>
        <authorList>
            <person name="Sharma G."/>
            <person name="Khatri I."/>
            <person name="Kaur C."/>
            <person name="Mayilraj S."/>
            <person name="Subramanian S."/>
        </authorList>
    </citation>
    <scope>NUCLEOTIDE SEQUENCE [LARGE SCALE GENOMIC DNA]</scope>
    <source>
        <strain evidence="9">DSM 2262</strain>
    </source>
</reference>
<dbReference type="EMBL" id="ANAH02000004">
    <property type="protein sequence ID" value="EPX64445.1"/>
    <property type="molecule type" value="Genomic_DNA"/>
</dbReference>
<dbReference type="InterPro" id="IPR022385">
    <property type="entry name" value="Rhs_assc_core"/>
</dbReference>
<feature type="domain" description="Teneurin NHL" evidence="7">
    <location>
        <begin position="1191"/>
        <end position="1240"/>
    </location>
</feature>
<dbReference type="CDD" id="cd14953">
    <property type="entry name" value="NHL_like_1"/>
    <property type="match status" value="1"/>
</dbReference>
<dbReference type="RefSeq" id="WP_002628570.1">
    <property type="nucleotide sequence ID" value="NZ_ANAH02000004.1"/>
</dbReference>
<evidence type="ECO:0000259" key="8">
    <source>
        <dbReference type="Pfam" id="PF25023"/>
    </source>
</evidence>
<dbReference type="SUPFAM" id="SSF49464">
    <property type="entry name" value="Carboxypeptidase regulatory domain-like"/>
    <property type="match status" value="1"/>
</dbReference>
<dbReference type="Gene3D" id="2.120.10.30">
    <property type="entry name" value="TolB, C-terminal domain"/>
    <property type="match status" value="3"/>
</dbReference>
<feature type="domain" description="Teneurin NHL" evidence="7">
    <location>
        <begin position="1068"/>
        <end position="1123"/>
    </location>
</feature>
<dbReference type="InterPro" id="IPR037293">
    <property type="entry name" value="Gal_Oxidase_central_sf"/>
</dbReference>
<evidence type="ECO:0000256" key="5">
    <source>
        <dbReference type="SAM" id="MobiDB-lite"/>
    </source>
</evidence>
<dbReference type="PROSITE" id="PS51257">
    <property type="entry name" value="PROKAR_LIPOPROTEIN"/>
    <property type="match status" value="1"/>
</dbReference>
<dbReference type="NCBIfam" id="TIGR03696">
    <property type="entry name" value="Rhs_assc_core"/>
    <property type="match status" value="1"/>
</dbReference>
<dbReference type="InterPro" id="IPR015915">
    <property type="entry name" value="Kelch-typ_b-propeller"/>
</dbReference>
<protein>
    <submittedName>
        <fullName evidence="9">Uncharacterized protein</fullName>
    </submittedName>
</protein>
<evidence type="ECO:0000256" key="2">
    <source>
        <dbReference type="ARBA" id="ARBA00022737"/>
    </source>
</evidence>
<dbReference type="InterPro" id="IPR006530">
    <property type="entry name" value="YD"/>
</dbReference>
<dbReference type="PROSITE" id="PS51125">
    <property type="entry name" value="NHL"/>
    <property type="match status" value="1"/>
</dbReference>
<name>S9PJH8_CYSF2</name>
<gene>
    <name evidence="9" type="ORF">D187_005579</name>
</gene>
<keyword evidence="3" id="KW-1015">Disulfide bond</keyword>
<keyword evidence="2" id="KW-0677">Repeat</keyword>
<dbReference type="Pfam" id="PF01436">
    <property type="entry name" value="NHL"/>
    <property type="match status" value="1"/>
</dbReference>
<dbReference type="Gene3D" id="2.180.10.10">
    <property type="entry name" value="RHS repeat-associated core"/>
    <property type="match status" value="2"/>
</dbReference>
<dbReference type="Gene3D" id="2.130.10.80">
    <property type="entry name" value="Galactose oxidase/kelch, beta-propeller"/>
    <property type="match status" value="3"/>
</dbReference>
<dbReference type="Pfam" id="PF24681">
    <property type="entry name" value="Kelch_KLHDC2_KLHL20_DRC7"/>
    <property type="match status" value="1"/>
</dbReference>
<dbReference type="InterPro" id="IPR006652">
    <property type="entry name" value="Kelch_1"/>
</dbReference>
<dbReference type="InterPro" id="IPR056823">
    <property type="entry name" value="TEN-like_YD-shell"/>
</dbReference>
<dbReference type="eggNOG" id="COG3055">
    <property type="taxonomic scope" value="Bacteria"/>
</dbReference>
<organism evidence="9 10">
    <name type="scientific">Cystobacter fuscus (strain ATCC 25194 / DSM 2262 / NBRC 100088 / M29)</name>
    <dbReference type="NCBI Taxonomy" id="1242864"/>
    <lineage>
        <taxon>Bacteria</taxon>
        <taxon>Pseudomonadati</taxon>
        <taxon>Myxococcota</taxon>
        <taxon>Myxococcia</taxon>
        <taxon>Myxococcales</taxon>
        <taxon>Cystobacterineae</taxon>
        <taxon>Archangiaceae</taxon>
        <taxon>Cystobacter</taxon>
    </lineage>
</organism>
<keyword evidence="10" id="KW-1185">Reference proteome</keyword>
<comment type="caution">
    <text evidence="9">The sequence shown here is derived from an EMBL/GenBank/DDBJ whole genome shotgun (WGS) entry which is preliminary data.</text>
</comment>
<dbReference type="InterPro" id="IPR008969">
    <property type="entry name" value="CarboxyPept-like_regulatory"/>
</dbReference>
<dbReference type="InterPro" id="IPR056822">
    <property type="entry name" value="TEN_NHL"/>
</dbReference>
<evidence type="ECO:0000259" key="6">
    <source>
        <dbReference type="Pfam" id="PF25020"/>
    </source>
</evidence>
<evidence type="ECO:0000256" key="1">
    <source>
        <dbReference type="ARBA" id="ARBA00022536"/>
    </source>
</evidence>
<dbReference type="SUPFAM" id="SSF117281">
    <property type="entry name" value="Kelch motif"/>
    <property type="match status" value="2"/>
</dbReference>
<dbReference type="InterPro" id="IPR056820">
    <property type="entry name" value="TEN_TTR-like"/>
</dbReference>
<dbReference type="Gene3D" id="2.120.10.80">
    <property type="entry name" value="Kelch-type beta propeller"/>
    <property type="match status" value="1"/>
</dbReference>
<evidence type="ECO:0000313" key="10">
    <source>
        <dbReference type="Proteomes" id="UP000011682"/>
    </source>
</evidence>
<feature type="region of interest" description="Disordered" evidence="5">
    <location>
        <begin position="1426"/>
        <end position="1445"/>
    </location>
</feature>
<feature type="repeat" description="NHL" evidence="4">
    <location>
        <begin position="1141"/>
        <end position="1171"/>
    </location>
</feature>
<dbReference type="SUPFAM" id="SSF82171">
    <property type="entry name" value="DPP6 N-terminal domain-like"/>
    <property type="match status" value="1"/>
</dbReference>
<dbReference type="InterPro" id="IPR051216">
    <property type="entry name" value="Teneurin"/>
</dbReference>
<dbReference type="Pfam" id="PF25023">
    <property type="entry name" value="TEN_YD-shell"/>
    <property type="match status" value="1"/>
</dbReference>
<feature type="domain" description="Teneurin-like YD-shell" evidence="8">
    <location>
        <begin position="1297"/>
        <end position="2185"/>
    </location>
</feature>
<accession>S9PJH8</accession>
<dbReference type="InterPro" id="IPR001258">
    <property type="entry name" value="NHL_repeat"/>
</dbReference>
<feature type="domain" description="Teneurin TTR-like" evidence="6">
    <location>
        <begin position="438"/>
        <end position="521"/>
    </location>
</feature>
<evidence type="ECO:0000256" key="4">
    <source>
        <dbReference type="PROSITE-ProRule" id="PRU00504"/>
    </source>
</evidence>
<dbReference type="eggNOG" id="COG3209">
    <property type="taxonomic scope" value="Bacteria"/>
</dbReference>
<dbReference type="NCBIfam" id="TIGR01643">
    <property type="entry name" value="YD_repeat_2x"/>
    <property type="match status" value="2"/>
</dbReference>
<evidence type="ECO:0000313" key="9">
    <source>
        <dbReference type="EMBL" id="EPX64445.1"/>
    </source>
</evidence>
<dbReference type="Pfam" id="PF25021">
    <property type="entry name" value="TEN_NHL"/>
    <property type="match status" value="3"/>
</dbReference>
<dbReference type="SMART" id="SM00612">
    <property type="entry name" value="Kelch"/>
    <property type="match status" value="6"/>
</dbReference>
<dbReference type="Proteomes" id="UP000011682">
    <property type="component" value="Unassembled WGS sequence"/>
</dbReference>
<dbReference type="SUPFAM" id="SSF63829">
    <property type="entry name" value="Calcium-dependent phosphotriesterase"/>
    <property type="match status" value="1"/>
</dbReference>
<sequence length="2336" mass="250128">MHLDTRQYPRGQARRWGLALWALTSLVACGGNGEKTETQAPHTQSATASSALVQAGWQLTGSLLETRQGHTATLLSSGKVLVVGGYKQDAELYEPASGSWTATAKALATRMGHTATLLNNGRVLLAGGMQCSSSSPSAEVYDPAAAQWRATGGLLTCRSHHSAVMLNSGKVLLMGGRTGGGSSTSLSSAELYDPATGTWTATGSLGTARTDFTATLLPSGKVLVVGGTTTNGSLLRSAELYDPATGTWTATGSLGIARGFHSATLLSSGKVLVVGGGGADKAQAASAEVYDPATGAWTATNNRMTEPRRNHSASLLLSSGQVLVAGGYHEYGGIKFSAEVYEPATGAWSTTGVMNVGRYGHTATVLSSGQVLVAGGSSNGNSSSAELYVANAPPPGPREPQPTPIDSNRFTPLSEATEFLYSGPNAVQLGVKPGTLEPHRVAVLRGQVKTRDGSGLEGVRVYIPEHPEYGQTLTRSEGMFDLAVNGGESFTVEYSKEGYLLAQRQVKAGWGSYAWLPEVILLPYDSTKNPITLDGSATSFQVAQGTVSTDQDGSRQATLLFPPDTRASRVLSDGTLEPLSTLTVRATEYTVGPQGPKAMPGELPPASGYTYAVELSVDEVSDAEVRFSKPIYLYVDNFLEFPVGEPVPSGWYDTKAGVWRPSDNGRIVKVLAVSGGLVSLDVTGDGVADTGSALSDLGITDAERQILSTRFSPGKSFWRTPIAHFTAWDLNWPWDFPPGAEKPNQVMVAQKDEEDSDLQCGSIIDCQNQVLGESVGVVGTPYQLNYRSNRVPAFRTAQPIKIPLSGNTLPPGVFSIQLEVEVAGQRHVKSYPATPNLSHTFTWDGKDGFGRPVQGYFPLTVRIGYSYHLVHLSAAGGLSGGPGPLFARFASSDISFNQGAREATLWQTLTTTVGTWIVPTSQLGGWTLDVHHTYDPASQTLYLGNGEQRATGLSSFSNPILTTVVGDGDFGSIGDGAAARSARLWNPHDVAVAPDGTLYIADTFNNRVRRVNTDGIISTLPGSDAYQPRSVAVGPDGSVYVAHSDLHCIRKVLPDGTASTFAGTCGFSSNGSSGDGGPATSARLSYPRGIALGKEGNLYIADFDNDRVRYVTPEGIIHTLAGKPNARGFCGDNGLASAACLNGPWDVAVGKAGDVYVSDSANHRVRRIGSNGRITTVAGTGDDGSLEGISIGDGGPAQQALLSAPKGLALDSEGNLYIADHFSRVRRVDANGIITTYAGQLEASGFSGNGTPALQGKFDSPTGLAVGPDGSCYVSDEWNHSVRRVSYPGAFLRENEAWVPSQDGSELYVFTRKEGRHQRTVDANNTQVVLYEFGYDARGLLTSIKDRNERTTLVERDSTTGRPLGLMAPYDQHTSLEVDANGYLSAIVNPATERVELTHSPEGLLTQLKDARNNSHTYEYTASGRLLKDSNPAGGSKTLTRTTQPDGYTVTVDTALGRRTTYRVQNLSTGEQRRTTTLASGEVSTRELKPDGKTVITSADGTKMTVEEGPDPRLGMQSPYIPLETTTLPSGRTREVKRERSVTLLTQGDIFSPATLSESMTVNGLTTVSTYDAVTRTLSTRSPMGRQSSLTLDSKGRVVRSEVPGLLPTQYVYDNKGRLDFVTQGTRTVDFSYNAQGYLETQTDPLSRVTSMSYDLAGRVETQTLPGNRTVGYGYDDNGNLTSLRPPGRTAHAITYTPGNLEEDYTPPLVLGAATVTTTSKYNLDSQPTTRLYPDGTGFTLLYDDTSSVKKGRLFSMSLVPPSGGRYATRTRQVFYHEGSGYLKDLTDTQGPTVSYVYDGPLATLVTWAGAVNGSVGYGYDKFFRRSSLSINGELFISYGYDDDGLLTKAGSLSLISHPNTGFLSDTILDKVSSRVGYSAYGEVESVTASHNTSSLFSWLVRRDAAGRIYEKEETVQGVTHVQTYVYDPAGRLKDVLEDGVIVSSAEYDENAPGNGNRTALTEAGITRRATYDAQDRLLTYGNTAYTYGANGDLQSKQTGTQLTTYVYDALGNLLSAKLPDGTPVEYVVDAQNRRVGKKVNGVLVQGFLYDGQLHIVAELDGNNQVVSRFVYGSQANVPDYMVKANATYRIFTDHLGSPRLVVDASTGAIAQRLDYDAWGKVLVDTNPGFQPFGFAGGLYDRHTGLTRFGARDYDSETGRWTAKDPIRFAGGDTNLYVYVGNNPIMFTDMSGLEVDTGRLAFLFALGWPWSGNSYWINAHYGRNSQNRTPPRDVAIKEGWEKMSDLKSIYHRHGKGNEHNEKYVSPDGMCEAVYKPDGQLVTDPANLGTYNYSSQLTFWGSVGHGIVDVVPYVLLGNSLQDNTPIWYRLRGAPAAP</sequence>
<dbReference type="Pfam" id="PF25020">
    <property type="entry name" value="TTR_TEN1-4"/>
    <property type="match status" value="1"/>
</dbReference>
<evidence type="ECO:0000256" key="3">
    <source>
        <dbReference type="ARBA" id="ARBA00023157"/>
    </source>
</evidence>
<keyword evidence="1" id="KW-0245">EGF-like domain</keyword>
<dbReference type="InterPro" id="IPR011042">
    <property type="entry name" value="6-blade_b-propeller_TolB-like"/>
</dbReference>